<dbReference type="AlphaFoldDB" id="A0A0M4M5N8"/>
<name>A0A0M4M5N8_9SPHN</name>
<organism evidence="2 3">
    <name type="scientific">Altererythrobacter epoxidivorans</name>
    <dbReference type="NCBI Taxonomy" id="361183"/>
    <lineage>
        <taxon>Bacteria</taxon>
        <taxon>Pseudomonadati</taxon>
        <taxon>Pseudomonadota</taxon>
        <taxon>Alphaproteobacteria</taxon>
        <taxon>Sphingomonadales</taxon>
        <taxon>Erythrobacteraceae</taxon>
        <taxon>Altererythrobacter</taxon>
    </lineage>
</organism>
<dbReference type="PATRIC" id="fig|361183.4.peg.188"/>
<evidence type="ECO:0000313" key="2">
    <source>
        <dbReference type="EMBL" id="ALE15501.1"/>
    </source>
</evidence>
<protein>
    <submittedName>
        <fullName evidence="2">PssE</fullName>
    </submittedName>
</protein>
<keyword evidence="3" id="KW-1185">Reference proteome</keyword>
<dbReference type="EMBL" id="CP012669">
    <property type="protein sequence ID" value="ALE15501.1"/>
    <property type="molecule type" value="Genomic_DNA"/>
</dbReference>
<feature type="domain" description="Glycosyl transferase family 28 C-terminal" evidence="1">
    <location>
        <begin position="1"/>
        <end position="110"/>
    </location>
</feature>
<proteinExistence type="predicted"/>
<dbReference type="RefSeq" id="WP_061921589.1">
    <property type="nucleotide sequence ID" value="NZ_CP012669.1"/>
</dbReference>
<evidence type="ECO:0000259" key="1">
    <source>
        <dbReference type="Pfam" id="PF04101"/>
    </source>
</evidence>
<dbReference type="STRING" id="361183.AMC99_00185"/>
<accession>A0A0M4M5N8</accession>
<sequence length="161" mass="17096">MILVTVGTQLPFDRLVQAMDAIQPGLGIEVIAQNWTGSYQPQNIAVQERFGPAEFEQLARHAALIVAHAGIGSVLTARRLGKPIVLMPRTAGFGEHRSDHQLATARKLVGKPGVFIAMDEAELPGAIAKGLAAGDISTAENRGARQLVDAVAEFIHEGGTR</sequence>
<gene>
    <name evidence="2" type="ORF">AMC99_00185</name>
</gene>
<dbReference type="Gene3D" id="3.40.50.2000">
    <property type="entry name" value="Glycogen Phosphorylase B"/>
    <property type="match status" value="1"/>
</dbReference>
<dbReference type="Pfam" id="PF04101">
    <property type="entry name" value="Glyco_tran_28_C"/>
    <property type="match status" value="1"/>
</dbReference>
<dbReference type="SUPFAM" id="SSF53756">
    <property type="entry name" value="UDP-Glycosyltransferase/glycogen phosphorylase"/>
    <property type="match status" value="1"/>
</dbReference>
<dbReference type="Proteomes" id="UP000057938">
    <property type="component" value="Chromosome"/>
</dbReference>
<dbReference type="GO" id="GO:0016758">
    <property type="term" value="F:hexosyltransferase activity"/>
    <property type="evidence" value="ECO:0007669"/>
    <property type="project" value="InterPro"/>
</dbReference>
<reference evidence="2 3" key="1">
    <citation type="submission" date="2015-09" db="EMBL/GenBank/DDBJ databases">
        <title>Complete genome sequence of a benzo[a]pyrene-degrading bacterium Altererythrobacter epoxidivorans CGMCC 1.7731T.</title>
        <authorList>
            <person name="Li Z."/>
            <person name="Cheng H."/>
            <person name="Huo Y."/>
            <person name="Xu X."/>
        </authorList>
    </citation>
    <scope>NUCLEOTIDE SEQUENCE [LARGE SCALE GENOMIC DNA]</scope>
    <source>
        <strain evidence="2 3">CGMCC 1.7731</strain>
    </source>
</reference>
<dbReference type="InterPro" id="IPR007235">
    <property type="entry name" value="Glyco_trans_28_C"/>
</dbReference>
<dbReference type="KEGG" id="aep:AMC99_00185"/>
<dbReference type="OrthoDB" id="7186565at2"/>
<evidence type="ECO:0000313" key="3">
    <source>
        <dbReference type="Proteomes" id="UP000057938"/>
    </source>
</evidence>